<dbReference type="InterPro" id="IPR006050">
    <property type="entry name" value="DNA_photolyase_N"/>
</dbReference>
<dbReference type="PROSITE" id="PS00691">
    <property type="entry name" value="DNA_PHOTOLYASES_1_2"/>
    <property type="match status" value="1"/>
</dbReference>
<dbReference type="PANTHER" id="PTHR11455">
    <property type="entry name" value="CRYPTOCHROME"/>
    <property type="match status" value="1"/>
</dbReference>
<protein>
    <submittedName>
        <fullName evidence="8">DNA photolyase family protein</fullName>
    </submittedName>
</protein>
<dbReference type="InterPro" id="IPR018394">
    <property type="entry name" value="DNA_photolyase_1_CS_C"/>
</dbReference>
<comment type="similarity">
    <text evidence="5">Belongs to the DNA photolyase family.</text>
</comment>
<dbReference type="InterPro" id="IPR002081">
    <property type="entry name" value="Cryptochrome/DNA_photolyase_1"/>
</dbReference>
<dbReference type="GO" id="GO:0009416">
    <property type="term" value="P:response to light stimulus"/>
    <property type="evidence" value="ECO:0007669"/>
    <property type="project" value="TreeGrafter"/>
</dbReference>
<keyword evidence="2 4" id="KW-0274">FAD</keyword>
<dbReference type="SUPFAM" id="SSF52425">
    <property type="entry name" value="Cryptochrome/photolyase, N-terminal domain"/>
    <property type="match status" value="1"/>
</dbReference>
<dbReference type="GO" id="GO:0003904">
    <property type="term" value="F:deoxyribodipyrimidine photo-lyase activity"/>
    <property type="evidence" value="ECO:0007669"/>
    <property type="project" value="TreeGrafter"/>
</dbReference>
<comment type="cofactor">
    <cofactor evidence="4">
        <name>FAD</name>
        <dbReference type="ChEBI" id="CHEBI:57692"/>
    </cofactor>
    <text evidence="4">Binds 1 FAD per subunit.</text>
</comment>
<organism evidence="8 9">
    <name type="scientific">Metalysinibacillus jejuensis</name>
    <dbReference type="NCBI Taxonomy" id="914327"/>
    <lineage>
        <taxon>Bacteria</taxon>
        <taxon>Bacillati</taxon>
        <taxon>Bacillota</taxon>
        <taxon>Bacilli</taxon>
        <taxon>Bacillales</taxon>
        <taxon>Caryophanaceae</taxon>
        <taxon>Metalysinibacillus</taxon>
    </lineage>
</organism>
<dbReference type="OrthoDB" id="9772484at2"/>
<comment type="caution">
    <text evidence="8">The sequence shown here is derived from an EMBL/GenBank/DDBJ whole genome shotgun (WGS) entry which is preliminary data.</text>
</comment>
<feature type="binding site" evidence="4">
    <location>
        <position position="155"/>
    </location>
    <ligand>
        <name>FAD</name>
        <dbReference type="ChEBI" id="CHEBI:57692"/>
    </ligand>
</feature>
<name>A0A921NC88_9BACL</name>
<dbReference type="EMBL" id="DYTV01000074">
    <property type="protein sequence ID" value="HJH11221.1"/>
    <property type="molecule type" value="Genomic_DNA"/>
</dbReference>
<reference evidence="8" key="1">
    <citation type="journal article" date="2021" name="PeerJ">
        <title>Extensive microbial diversity within the chicken gut microbiome revealed by metagenomics and culture.</title>
        <authorList>
            <person name="Gilroy R."/>
            <person name="Ravi A."/>
            <person name="Getino M."/>
            <person name="Pursley I."/>
            <person name="Horton D.L."/>
            <person name="Alikhan N.F."/>
            <person name="Baker D."/>
            <person name="Gharbi K."/>
            <person name="Hall N."/>
            <person name="Watson M."/>
            <person name="Adriaenssens E.M."/>
            <person name="Foster-Nyarko E."/>
            <person name="Jarju S."/>
            <person name="Secka A."/>
            <person name="Antonio M."/>
            <person name="Oren A."/>
            <person name="Chaudhuri R.R."/>
            <person name="La Ragione R."/>
            <person name="Hildebrand F."/>
            <person name="Pallen M.J."/>
        </authorList>
    </citation>
    <scope>NUCLEOTIDE SEQUENCE</scope>
    <source>
        <strain evidence="8">CHK160-4876</strain>
    </source>
</reference>
<evidence type="ECO:0000313" key="9">
    <source>
        <dbReference type="Proteomes" id="UP000700212"/>
    </source>
</evidence>
<sequence>MIEVHFHHNLRVTDNSVLSEAMAQDQVVAIAQQPTIMTAQDVFRYQQLRRLHRELAALGVPLVLKEQVIKDKPTLLHDVATVVTKQGTPYKVFTPFYKACLKRNVRSVVAKPMQQEAPFTTDFPQLALPQWAQKISAYWPQDVQEVLANFTPQRYAAKRDFPSEQAISYLSPYLAVGAISPVQLHATFSEYESFIRQLIWRDFAHYTLAQYPLMASEPLREHFNHFPYQRDEQLQVLWQQGKTGYPLVDAGMRELYATGYMHNRVRMVCASFFTKHLLQPWQDGVKYFSEQLVDYDLANNAVNWQWVAGCGIDASPYFRIFNPITQRTKFKAEAYIKKWLPADYNVLPIVDHKAARARALAAYDMIKGEN</sequence>
<dbReference type="SUPFAM" id="SSF48173">
    <property type="entry name" value="Cryptochrome/photolyase FAD-binding domain"/>
    <property type="match status" value="1"/>
</dbReference>
<evidence type="ECO:0000256" key="1">
    <source>
        <dbReference type="ARBA" id="ARBA00022630"/>
    </source>
</evidence>
<dbReference type="Gene3D" id="3.40.50.620">
    <property type="entry name" value="HUPs"/>
    <property type="match status" value="2"/>
</dbReference>
<feature type="binding site" evidence="4">
    <location>
        <begin position="294"/>
        <end position="296"/>
    </location>
    <ligand>
        <name>FAD</name>
        <dbReference type="ChEBI" id="CHEBI:57692"/>
    </ligand>
</feature>
<dbReference type="GO" id="GO:0006139">
    <property type="term" value="P:nucleobase-containing compound metabolic process"/>
    <property type="evidence" value="ECO:0007669"/>
    <property type="project" value="UniProtKB-ARBA"/>
</dbReference>
<evidence type="ECO:0000259" key="7">
    <source>
        <dbReference type="Pfam" id="PF03441"/>
    </source>
</evidence>
<dbReference type="InterPro" id="IPR036155">
    <property type="entry name" value="Crypto/Photolyase_N_sf"/>
</dbReference>
<feature type="binding site" evidence="4">
    <location>
        <position position="194"/>
    </location>
    <ligand>
        <name>FAD</name>
        <dbReference type="ChEBI" id="CHEBI:57692"/>
    </ligand>
</feature>
<feature type="domain" description="Cryptochrome/DNA photolyase FAD-binding" evidence="7">
    <location>
        <begin position="194"/>
        <end position="342"/>
    </location>
</feature>
<dbReference type="GO" id="GO:0003677">
    <property type="term" value="F:DNA binding"/>
    <property type="evidence" value="ECO:0007669"/>
    <property type="project" value="TreeGrafter"/>
</dbReference>
<dbReference type="PROSITE" id="PS00394">
    <property type="entry name" value="DNA_PHOTOLYASES_1_1"/>
    <property type="match status" value="1"/>
</dbReference>
<dbReference type="GO" id="GO:0006950">
    <property type="term" value="P:response to stress"/>
    <property type="evidence" value="ECO:0007669"/>
    <property type="project" value="UniProtKB-ARBA"/>
</dbReference>
<dbReference type="Gene3D" id="1.25.40.80">
    <property type="match status" value="1"/>
</dbReference>
<dbReference type="InterPro" id="IPR005101">
    <property type="entry name" value="Cryptochr/Photolyase_FAD-bd"/>
</dbReference>
<dbReference type="InterPro" id="IPR036134">
    <property type="entry name" value="Crypto/Photolyase_FAD-like_sf"/>
</dbReference>
<dbReference type="Gene3D" id="1.10.579.10">
    <property type="entry name" value="DNA Cyclobutane Dipyrimidine Photolyase, subunit A, domain 3"/>
    <property type="match status" value="1"/>
</dbReference>
<evidence type="ECO:0000259" key="6">
    <source>
        <dbReference type="Pfam" id="PF00875"/>
    </source>
</evidence>
<dbReference type="Pfam" id="PF00875">
    <property type="entry name" value="DNA_photolyase"/>
    <property type="match status" value="1"/>
</dbReference>
<accession>A0A921NC88</accession>
<keyword evidence="3 5" id="KW-0157">Chromophore</keyword>
<dbReference type="PANTHER" id="PTHR11455:SF9">
    <property type="entry name" value="CRYPTOCHROME CIRCADIAN CLOCK 5 ISOFORM X1"/>
    <property type="match status" value="1"/>
</dbReference>
<reference evidence="8" key="2">
    <citation type="submission" date="2021-09" db="EMBL/GenBank/DDBJ databases">
        <authorList>
            <person name="Gilroy R."/>
        </authorList>
    </citation>
    <scope>NUCLEOTIDE SEQUENCE</scope>
    <source>
        <strain evidence="8">CHK160-4876</strain>
    </source>
</reference>
<evidence type="ECO:0000256" key="3">
    <source>
        <dbReference type="ARBA" id="ARBA00022991"/>
    </source>
</evidence>
<dbReference type="GO" id="GO:0071949">
    <property type="term" value="F:FAD binding"/>
    <property type="evidence" value="ECO:0007669"/>
    <property type="project" value="TreeGrafter"/>
</dbReference>
<proteinExistence type="inferred from homology"/>
<dbReference type="InterPro" id="IPR014729">
    <property type="entry name" value="Rossmann-like_a/b/a_fold"/>
</dbReference>
<evidence type="ECO:0000256" key="5">
    <source>
        <dbReference type="RuleBase" id="RU004182"/>
    </source>
</evidence>
<dbReference type="PRINTS" id="PR00147">
    <property type="entry name" value="DNAPHOTLYASE"/>
</dbReference>
<gene>
    <name evidence="8" type="ORF">K8V30_05920</name>
</gene>
<evidence type="ECO:0000313" key="8">
    <source>
        <dbReference type="EMBL" id="HJH11221.1"/>
    </source>
</evidence>
<dbReference type="AlphaFoldDB" id="A0A921NC88"/>
<feature type="domain" description="Photolyase/cryptochrome alpha/beta" evidence="6">
    <location>
        <begin position="6"/>
        <end position="67"/>
    </location>
</feature>
<evidence type="ECO:0000256" key="4">
    <source>
        <dbReference type="PIRSR" id="PIRSR602081-1"/>
    </source>
</evidence>
<dbReference type="RefSeq" id="WP_108307467.1">
    <property type="nucleotide sequence ID" value="NZ_QAFW01000030.1"/>
</dbReference>
<keyword evidence="1 4" id="KW-0285">Flavoprotein</keyword>
<dbReference type="Proteomes" id="UP000700212">
    <property type="component" value="Unassembled WGS sequence"/>
</dbReference>
<dbReference type="Pfam" id="PF03441">
    <property type="entry name" value="FAD_binding_7"/>
    <property type="match status" value="1"/>
</dbReference>
<evidence type="ECO:0000256" key="2">
    <source>
        <dbReference type="ARBA" id="ARBA00022827"/>
    </source>
</evidence>